<dbReference type="AlphaFoldDB" id="A0A0E9WLC9"/>
<dbReference type="EMBL" id="GBXM01017471">
    <property type="protein sequence ID" value="JAH91106.1"/>
    <property type="molecule type" value="Transcribed_RNA"/>
</dbReference>
<protein>
    <submittedName>
        <fullName evidence="1">Uncharacterized protein</fullName>
    </submittedName>
</protein>
<sequence>MLNKTKNKTSVLCTNINSKDVLLNISDIKCCFDCLNFRLYLYLNVTFSN</sequence>
<organism evidence="1">
    <name type="scientific">Anguilla anguilla</name>
    <name type="common">European freshwater eel</name>
    <name type="synonym">Muraena anguilla</name>
    <dbReference type="NCBI Taxonomy" id="7936"/>
    <lineage>
        <taxon>Eukaryota</taxon>
        <taxon>Metazoa</taxon>
        <taxon>Chordata</taxon>
        <taxon>Craniata</taxon>
        <taxon>Vertebrata</taxon>
        <taxon>Euteleostomi</taxon>
        <taxon>Actinopterygii</taxon>
        <taxon>Neopterygii</taxon>
        <taxon>Teleostei</taxon>
        <taxon>Anguilliformes</taxon>
        <taxon>Anguillidae</taxon>
        <taxon>Anguilla</taxon>
    </lineage>
</organism>
<reference evidence="1" key="2">
    <citation type="journal article" date="2015" name="Fish Shellfish Immunol.">
        <title>Early steps in the European eel (Anguilla anguilla)-Vibrio vulnificus interaction in the gills: Role of the RtxA13 toxin.</title>
        <authorList>
            <person name="Callol A."/>
            <person name="Pajuelo D."/>
            <person name="Ebbesson L."/>
            <person name="Teles M."/>
            <person name="MacKenzie S."/>
            <person name="Amaro C."/>
        </authorList>
    </citation>
    <scope>NUCLEOTIDE SEQUENCE</scope>
</reference>
<name>A0A0E9WLC9_ANGAN</name>
<reference evidence="1" key="1">
    <citation type="submission" date="2014-11" db="EMBL/GenBank/DDBJ databases">
        <authorList>
            <person name="Amaro Gonzalez C."/>
        </authorList>
    </citation>
    <scope>NUCLEOTIDE SEQUENCE</scope>
</reference>
<evidence type="ECO:0000313" key="1">
    <source>
        <dbReference type="EMBL" id="JAH91106.1"/>
    </source>
</evidence>
<proteinExistence type="predicted"/>
<accession>A0A0E9WLC9</accession>